<accession>A0A0K0ETV8</accession>
<keyword evidence="7" id="KW-1133">Transmembrane helix</keyword>
<dbReference type="InterPro" id="IPR012621">
    <property type="entry name" value="Tom7"/>
</dbReference>
<sequence>MKLTENQKNMVNIAGTGIRLAVQYGFVPLVIYIGIRNGSDPLPNGEVVPISVMNLFWG</sequence>
<evidence type="ECO:0000256" key="9">
    <source>
        <dbReference type="ARBA" id="ARBA00023136"/>
    </source>
</evidence>
<organism evidence="10 11">
    <name type="scientific">Strongyloides venezuelensis</name>
    <name type="common">Threadworm</name>
    <dbReference type="NCBI Taxonomy" id="75913"/>
    <lineage>
        <taxon>Eukaryota</taxon>
        <taxon>Metazoa</taxon>
        <taxon>Ecdysozoa</taxon>
        <taxon>Nematoda</taxon>
        <taxon>Chromadorea</taxon>
        <taxon>Rhabditida</taxon>
        <taxon>Tylenchina</taxon>
        <taxon>Panagrolaimomorpha</taxon>
        <taxon>Strongyloidoidea</taxon>
        <taxon>Strongyloididae</taxon>
        <taxon>Strongyloides</taxon>
    </lineage>
</organism>
<dbReference type="STRING" id="75913.A0A0K0ETV8"/>
<keyword evidence="9" id="KW-0472">Membrane</keyword>
<dbReference type="GO" id="GO:0005742">
    <property type="term" value="C:mitochondrial outer membrane translocase complex"/>
    <property type="evidence" value="ECO:0007669"/>
    <property type="project" value="InterPro"/>
</dbReference>
<evidence type="ECO:0000256" key="7">
    <source>
        <dbReference type="ARBA" id="ARBA00022989"/>
    </source>
</evidence>
<evidence type="ECO:0000256" key="5">
    <source>
        <dbReference type="ARBA" id="ARBA00022787"/>
    </source>
</evidence>
<proteinExistence type="inferred from homology"/>
<dbReference type="Pfam" id="PF08038">
    <property type="entry name" value="Tom7"/>
    <property type="match status" value="1"/>
</dbReference>
<protein>
    <submittedName>
        <fullName evidence="11">Mitochondrial import receptor subunit TOM7 homolog</fullName>
    </submittedName>
</protein>
<evidence type="ECO:0000256" key="6">
    <source>
        <dbReference type="ARBA" id="ARBA00022927"/>
    </source>
</evidence>
<keyword evidence="10" id="KW-1185">Reference proteome</keyword>
<name>A0A0K0ETV8_STRVS</name>
<evidence type="ECO:0000256" key="2">
    <source>
        <dbReference type="ARBA" id="ARBA00010917"/>
    </source>
</evidence>
<evidence type="ECO:0000313" key="11">
    <source>
        <dbReference type="WBParaSite" id="SVE_0000441550.1"/>
    </source>
</evidence>
<dbReference type="GO" id="GO:0030150">
    <property type="term" value="P:protein import into mitochondrial matrix"/>
    <property type="evidence" value="ECO:0007669"/>
    <property type="project" value="InterPro"/>
</dbReference>
<keyword evidence="5" id="KW-1000">Mitochondrion outer membrane</keyword>
<evidence type="ECO:0000256" key="4">
    <source>
        <dbReference type="ARBA" id="ARBA00022692"/>
    </source>
</evidence>
<evidence type="ECO:0000256" key="8">
    <source>
        <dbReference type="ARBA" id="ARBA00023128"/>
    </source>
</evidence>
<keyword evidence="3" id="KW-0813">Transport</keyword>
<keyword evidence="8" id="KW-0496">Mitochondrion</keyword>
<reference evidence="11" key="2">
    <citation type="submission" date="2015-08" db="UniProtKB">
        <authorList>
            <consortium name="WormBaseParasite"/>
        </authorList>
    </citation>
    <scope>IDENTIFICATION</scope>
</reference>
<evidence type="ECO:0000313" key="10">
    <source>
        <dbReference type="Proteomes" id="UP000035680"/>
    </source>
</evidence>
<evidence type="ECO:0000256" key="1">
    <source>
        <dbReference type="ARBA" id="ARBA00004572"/>
    </source>
</evidence>
<comment type="similarity">
    <text evidence="2">Belongs to the Tom7 family.</text>
</comment>
<reference evidence="10" key="1">
    <citation type="submission" date="2014-07" db="EMBL/GenBank/DDBJ databases">
        <authorList>
            <person name="Martin A.A"/>
            <person name="De Silva N."/>
        </authorList>
    </citation>
    <scope>NUCLEOTIDE SEQUENCE</scope>
</reference>
<dbReference type="Proteomes" id="UP000035680">
    <property type="component" value="Unassembled WGS sequence"/>
</dbReference>
<dbReference type="AlphaFoldDB" id="A0A0K0ETV8"/>
<dbReference type="WBParaSite" id="SVE_0000441550.1">
    <property type="protein sequence ID" value="SVE_0000441550.1"/>
    <property type="gene ID" value="SVE_0000441550"/>
</dbReference>
<evidence type="ECO:0000256" key="3">
    <source>
        <dbReference type="ARBA" id="ARBA00022448"/>
    </source>
</evidence>
<keyword evidence="4" id="KW-0812">Transmembrane</keyword>
<keyword evidence="6" id="KW-0653">Protein transport</keyword>
<comment type="subcellular location">
    <subcellularLocation>
        <location evidence="1">Mitochondrion outer membrane</location>
        <topology evidence="1">Single-pass membrane protein</topology>
    </subcellularLocation>
</comment>